<dbReference type="GO" id="GO:0080044">
    <property type="term" value="F:quercetin 7-O-glucosyltransferase activity"/>
    <property type="evidence" value="ECO:0000318"/>
    <property type="project" value="GO_Central"/>
</dbReference>
<evidence type="ECO:0000256" key="1">
    <source>
        <dbReference type="ARBA" id="ARBA00009995"/>
    </source>
</evidence>
<dbReference type="EMBL" id="CM004396">
    <property type="protein sequence ID" value="OAY38506.1"/>
    <property type="molecule type" value="Genomic_DNA"/>
</dbReference>
<evidence type="ECO:0000313" key="2">
    <source>
        <dbReference type="EMBL" id="OAY38506.1"/>
    </source>
</evidence>
<accession>A0A2C9V2J2</accession>
<organism evidence="2">
    <name type="scientific">Manihot esculenta</name>
    <name type="common">Cassava</name>
    <name type="synonym">Jatropha manihot</name>
    <dbReference type="NCBI Taxonomy" id="3983"/>
    <lineage>
        <taxon>Eukaryota</taxon>
        <taxon>Viridiplantae</taxon>
        <taxon>Streptophyta</taxon>
        <taxon>Embryophyta</taxon>
        <taxon>Tracheophyta</taxon>
        <taxon>Spermatophyta</taxon>
        <taxon>Magnoliopsida</taxon>
        <taxon>eudicotyledons</taxon>
        <taxon>Gunneridae</taxon>
        <taxon>Pentapetalae</taxon>
        <taxon>rosids</taxon>
        <taxon>fabids</taxon>
        <taxon>Malpighiales</taxon>
        <taxon>Euphorbiaceae</taxon>
        <taxon>Crotonoideae</taxon>
        <taxon>Manihoteae</taxon>
        <taxon>Manihot</taxon>
    </lineage>
</organism>
<gene>
    <name evidence="2" type="ORF">MANES_10G020300</name>
</gene>
<dbReference type="GO" id="GO:0080043">
    <property type="term" value="F:quercetin 3-O-glucosyltransferase activity"/>
    <property type="evidence" value="ECO:0000318"/>
    <property type="project" value="GO_Central"/>
</dbReference>
<dbReference type="GO" id="GO:0005737">
    <property type="term" value="C:cytoplasm"/>
    <property type="evidence" value="ECO:0000318"/>
    <property type="project" value="GO_Central"/>
</dbReference>
<dbReference type="PANTHER" id="PTHR11926">
    <property type="entry name" value="GLUCOSYL/GLUCURONOSYL TRANSFERASES"/>
    <property type="match status" value="1"/>
</dbReference>
<dbReference type="Gene3D" id="3.40.50.2000">
    <property type="entry name" value="Glycogen Phosphorylase B"/>
    <property type="match status" value="2"/>
</dbReference>
<protein>
    <submittedName>
        <fullName evidence="2">Uncharacterized protein</fullName>
    </submittedName>
</protein>
<comment type="similarity">
    <text evidence="1">Belongs to the UDP-glycosyltransferase family.</text>
</comment>
<sequence>MEETPAGSPPPHVLIFPFPGQGFVNPMLNLAELLALAGLKITFINSNHNQERLIRYTNIQPRFGRYPGFQFLTVWDGLPADHPRSGHRFVELFQSVKTVSMGMLKEMVIGIRPRVNFMIGDGIMGYLIDFADEFEIPILHFRTISGCCFWAFFSMPSVIQAHQLPVKAQGHVNAMLKLAELLGLAGLNVTFLNSEYNHERLVLFTDIQARFAEYPGFRFRTIWDGLPGDHPRSGDRFMEMFESVKMIAKPIFREMLITIRPPLNCIIGDGIMGSVVDVVANELQIPIIHFRTIGASCFWAYFSLLHVIDDKELPIIGTCLLLLLLLVIPTFSRNRELSDV</sequence>
<name>A0A2C9V2J2_MANES</name>
<dbReference type="OMA" id="TLCKYTP"/>
<dbReference type="AlphaFoldDB" id="A0A2C9V2J2"/>
<dbReference type="PANTHER" id="PTHR11926:SF774">
    <property type="entry name" value="UDP-GLYCOSYLTRANSFERASE 85A1-RELATED"/>
    <property type="match status" value="1"/>
</dbReference>
<proteinExistence type="inferred from homology"/>
<dbReference type="SUPFAM" id="SSF53756">
    <property type="entry name" value="UDP-Glycosyltransferase/glycogen phosphorylase"/>
    <property type="match status" value="2"/>
</dbReference>
<reference evidence="2" key="1">
    <citation type="submission" date="2016-02" db="EMBL/GenBank/DDBJ databases">
        <title>WGS assembly of Manihot esculenta.</title>
        <authorList>
            <person name="Bredeson J.V."/>
            <person name="Prochnik S.E."/>
            <person name="Lyons J.B."/>
            <person name="Schmutz J."/>
            <person name="Grimwood J."/>
            <person name="Vrebalov J."/>
            <person name="Bart R.S."/>
            <person name="Amuge T."/>
            <person name="Ferguson M.E."/>
            <person name="Green R."/>
            <person name="Putnam N."/>
            <person name="Stites J."/>
            <person name="Rounsley S."/>
            <person name="Rokhsar D.S."/>
        </authorList>
    </citation>
    <scope>NUCLEOTIDE SEQUENCE [LARGE SCALE GENOMIC DNA]</scope>
    <source>
        <tissue evidence="2">Leaf</tissue>
    </source>
</reference>
<dbReference type="STRING" id="3983.A0A2C9V2J2"/>